<evidence type="ECO:0000313" key="1">
    <source>
        <dbReference type="EMBL" id="QEG02795.1"/>
    </source>
</evidence>
<evidence type="ECO:0000313" key="2">
    <source>
        <dbReference type="Proteomes" id="UP000321353"/>
    </source>
</evidence>
<dbReference type="KEGG" id="smam:Mal15_69160"/>
<protein>
    <submittedName>
        <fullName evidence="1">Uncharacterized protein</fullName>
    </submittedName>
</protein>
<accession>A0A5B9MS75</accession>
<name>A0A5B9MS75_9BACT</name>
<proteinExistence type="predicted"/>
<dbReference type="AlphaFoldDB" id="A0A5B9MS75"/>
<dbReference type="EMBL" id="CP036264">
    <property type="protein sequence ID" value="QEG02795.1"/>
    <property type="molecule type" value="Genomic_DNA"/>
</dbReference>
<reference evidence="1 2" key="1">
    <citation type="submission" date="2019-02" db="EMBL/GenBank/DDBJ databases">
        <title>Planctomycetal bacteria perform biofilm scaping via a novel small molecule.</title>
        <authorList>
            <person name="Jeske O."/>
            <person name="Boedeker C."/>
            <person name="Wiegand S."/>
            <person name="Breitling P."/>
            <person name="Kallscheuer N."/>
            <person name="Jogler M."/>
            <person name="Rohde M."/>
            <person name="Petersen J."/>
            <person name="Medema M.H."/>
            <person name="Surup F."/>
            <person name="Jogler C."/>
        </authorList>
    </citation>
    <scope>NUCLEOTIDE SEQUENCE [LARGE SCALE GENOMIC DNA]</scope>
    <source>
        <strain evidence="1 2">Mal15</strain>
    </source>
</reference>
<gene>
    <name evidence="1" type="ORF">Mal15_69160</name>
</gene>
<keyword evidence="2" id="KW-1185">Reference proteome</keyword>
<sequence>MFTQFVTGSFAVYAGKLDTLDGDANAYASGRRISQCSNVDFIANPIVLRAVPYASLG</sequence>
<organism evidence="1 2">
    <name type="scientific">Stieleria maiorica</name>
    <dbReference type="NCBI Taxonomy" id="2795974"/>
    <lineage>
        <taxon>Bacteria</taxon>
        <taxon>Pseudomonadati</taxon>
        <taxon>Planctomycetota</taxon>
        <taxon>Planctomycetia</taxon>
        <taxon>Pirellulales</taxon>
        <taxon>Pirellulaceae</taxon>
        <taxon>Stieleria</taxon>
    </lineage>
</organism>
<dbReference type="Proteomes" id="UP000321353">
    <property type="component" value="Chromosome"/>
</dbReference>